<dbReference type="EMBL" id="JAFLQZ010000010">
    <property type="protein sequence ID" value="MBO0359307.1"/>
    <property type="molecule type" value="Genomic_DNA"/>
</dbReference>
<feature type="signal peptide" evidence="2">
    <location>
        <begin position="1"/>
        <end position="21"/>
    </location>
</feature>
<dbReference type="AlphaFoldDB" id="A0A939JEE7"/>
<evidence type="ECO:0000256" key="2">
    <source>
        <dbReference type="SAM" id="SignalP"/>
    </source>
</evidence>
<dbReference type="Gene3D" id="4.10.410.10">
    <property type="entry name" value="Pancreatic trypsin inhibitor Kunitz domain"/>
    <property type="match status" value="1"/>
</dbReference>
<dbReference type="Proteomes" id="UP000664144">
    <property type="component" value="Unassembled WGS sequence"/>
</dbReference>
<sequence>MKKTLLLLSATALLYSATCCRKENDIPSPEQAAACSLVPDAGLCNAAIPRYYFDPKEKKCKQFTWGGCAGVVPFVTLKECEDCGCK</sequence>
<evidence type="ECO:0000256" key="1">
    <source>
        <dbReference type="ARBA" id="ARBA00023157"/>
    </source>
</evidence>
<dbReference type="InterPro" id="IPR036880">
    <property type="entry name" value="Kunitz_BPTI_sf"/>
</dbReference>
<dbReference type="SMART" id="SM00131">
    <property type="entry name" value="KU"/>
    <property type="match status" value="1"/>
</dbReference>
<proteinExistence type="predicted"/>
<keyword evidence="1" id="KW-1015">Disulfide bond</keyword>
<name>A0A939JEE7_9BACT</name>
<dbReference type="Pfam" id="PF00014">
    <property type="entry name" value="Kunitz_BPTI"/>
    <property type="match status" value="1"/>
</dbReference>
<dbReference type="GO" id="GO:0004867">
    <property type="term" value="F:serine-type endopeptidase inhibitor activity"/>
    <property type="evidence" value="ECO:0007669"/>
    <property type="project" value="InterPro"/>
</dbReference>
<dbReference type="InterPro" id="IPR050098">
    <property type="entry name" value="TFPI/VKTCI-like"/>
</dbReference>
<dbReference type="PROSITE" id="PS50279">
    <property type="entry name" value="BPTI_KUNITZ_2"/>
    <property type="match status" value="1"/>
</dbReference>
<reference evidence="4" key="1">
    <citation type="submission" date="2021-03" db="EMBL/GenBank/DDBJ databases">
        <authorList>
            <person name="Kim M.K."/>
        </authorList>
    </citation>
    <scope>NUCLEOTIDE SEQUENCE</scope>
    <source>
        <strain evidence="4">BT186</strain>
    </source>
</reference>
<dbReference type="SUPFAM" id="SSF57362">
    <property type="entry name" value="BPTI-like"/>
    <property type="match status" value="1"/>
</dbReference>
<feature type="chain" id="PRO_5037497136" evidence="2">
    <location>
        <begin position="22"/>
        <end position="86"/>
    </location>
</feature>
<protein>
    <submittedName>
        <fullName evidence="4">BPTI/Kunitz domain-containing protein</fullName>
    </submittedName>
</protein>
<dbReference type="RefSeq" id="WP_206985234.1">
    <property type="nucleotide sequence ID" value="NZ_JAFLQZ010000010.1"/>
</dbReference>
<organism evidence="4 5">
    <name type="scientific">Hymenobacter telluris</name>
    <dbReference type="NCBI Taxonomy" id="2816474"/>
    <lineage>
        <taxon>Bacteria</taxon>
        <taxon>Pseudomonadati</taxon>
        <taxon>Bacteroidota</taxon>
        <taxon>Cytophagia</taxon>
        <taxon>Cytophagales</taxon>
        <taxon>Hymenobacteraceae</taxon>
        <taxon>Hymenobacter</taxon>
    </lineage>
</organism>
<evidence type="ECO:0000259" key="3">
    <source>
        <dbReference type="PROSITE" id="PS50279"/>
    </source>
</evidence>
<evidence type="ECO:0000313" key="5">
    <source>
        <dbReference type="Proteomes" id="UP000664144"/>
    </source>
</evidence>
<dbReference type="InterPro" id="IPR002223">
    <property type="entry name" value="Kunitz_BPTI"/>
</dbReference>
<comment type="caution">
    <text evidence="4">The sequence shown here is derived from an EMBL/GenBank/DDBJ whole genome shotgun (WGS) entry which is preliminary data.</text>
</comment>
<feature type="domain" description="BPTI/Kunitz inhibitor" evidence="3">
    <location>
        <begin position="35"/>
        <end position="81"/>
    </location>
</feature>
<evidence type="ECO:0000313" key="4">
    <source>
        <dbReference type="EMBL" id="MBO0359307.1"/>
    </source>
</evidence>
<dbReference type="PANTHER" id="PTHR10083">
    <property type="entry name" value="KUNITZ-TYPE PROTEASE INHIBITOR-RELATED"/>
    <property type="match status" value="1"/>
</dbReference>
<dbReference type="CDD" id="cd00109">
    <property type="entry name" value="Kunitz-type"/>
    <property type="match status" value="1"/>
</dbReference>
<keyword evidence="5" id="KW-1185">Reference proteome</keyword>
<keyword evidence="2" id="KW-0732">Signal</keyword>
<gene>
    <name evidence="4" type="ORF">J0X19_15195</name>
</gene>
<accession>A0A939JEE7</accession>
<dbReference type="PANTHER" id="PTHR10083:SF374">
    <property type="entry name" value="BPTI_KUNITZ INHIBITOR DOMAIN-CONTAINING PROTEIN"/>
    <property type="match status" value="1"/>
</dbReference>